<accession>A0ABW5E264</accession>
<dbReference type="EMBL" id="JBHUJC010000024">
    <property type="protein sequence ID" value="MFD2276447.1"/>
    <property type="molecule type" value="Genomic_DNA"/>
</dbReference>
<dbReference type="RefSeq" id="WP_377094100.1">
    <property type="nucleotide sequence ID" value="NZ_JBHSJM010000001.1"/>
</dbReference>
<evidence type="ECO:0008006" key="4">
    <source>
        <dbReference type="Google" id="ProtNLM"/>
    </source>
</evidence>
<organism evidence="2 3">
    <name type="scientific">Rubritalea spongiae</name>
    <dbReference type="NCBI Taxonomy" id="430797"/>
    <lineage>
        <taxon>Bacteria</taxon>
        <taxon>Pseudomonadati</taxon>
        <taxon>Verrucomicrobiota</taxon>
        <taxon>Verrucomicrobiia</taxon>
        <taxon>Verrucomicrobiales</taxon>
        <taxon>Rubritaleaceae</taxon>
        <taxon>Rubritalea</taxon>
    </lineage>
</organism>
<comment type="caution">
    <text evidence="2">The sequence shown here is derived from an EMBL/GenBank/DDBJ whole genome shotgun (WGS) entry which is preliminary data.</text>
</comment>
<keyword evidence="3" id="KW-1185">Reference proteome</keyword>
<keyword evidence="1" id="KW-0812">Transmembrane</keyword>
<keyword evidence="1" id="KW-0472">Membrane</keyword>
<gene>
    <name evidence="2" type="ORF">ACFSQZ_08200</name>
</gene>
<evidence type="ECO:0000313" key="3">
    <source>
        <dbReference type="Proteomes" id="UP001597297"/>
    </source>
</evidence>
<feature type="transmembrane region" description="Helical" evidence="1">
    <location>
        <begin position="12"/>
        <end position="33"/>
    </location>
</feature>
<proteinExistence type="predicted"/>
<name>A0ABW5E264_9BACT</name>
<keyword evidence="1" id="KW-1133">Transmembrane helix</keyword>
<sequence length="276" mass="30280">MSDSVDKKSARKYWWIIMLLPIGLAAGTILSLINHLKQNEKQEEHNQYKVAVALNAKDIETGMQRALLLGERTLDTDIGRANLQSASRFIQGSVSPGGTGQQFDNSHRLKHDGHPINLSFVDIEGVQENDFTVVVIELSHKKSKGDAAILGLTPSVIRSLAEAQPLNTLRFVLTPYTQSTDAHAAQISKELLNRKQSLNKLLVLKTQDSVGISDLFDWVSTSDNSKPVELESSTHLEITHPALLAEPVDSISPAQVIATLKAADQLRNLLLRAANQ</sequence>
<evidence type="ECO:0000256" key="1">
    <source>
        <dbReference type="SAM" id="Phobius"/>
    </source>
</evidence>
<dbReference type="Proteomes" id="UP001597297">
    <property type="component" value="Unassembled WGS sequence"/>
</dbReference>
<protein>
    <recommendedName>
        <fullName evidence="4">SAF domain-containing protein</fullName>
    </recommendedName>
</protein>
<evidence type="ECO:0000313" key="2">
    <source>
        <dbReference type="EMBL" id="MFD2276447.1"/>
    </source>
</evidence>
<reference evidence="3" key="1">
    <citation type="journal article" date="2019" name="Int. J. Syst. Evol. Microbiol.">
        <title>The Global Catalogue of Microorganisms (GCM) 10K type strain sequencing project: providing services to taxonomists for standard genome sequencing and annotation.</title>
        <authorList>
            <consortium name="The Broad Institute Genomics Platform"/>
            <consortium name="The Broad Institute Genome Sequencing Center for Infectious Disease"/>
            <person name="Wu L."/>
            <person name="Ma J."/>
        </authorList>
    </citation>
    <scope>NUCLEOTIDE SEQUENCE [LARGE SCALE GENOMIC DNA]</scope>
    <source>
        <strain evidence="3">JCM 16545</strain>
    </source>
</reference>